<feature type="domain" description="GP-PDE" evidence="2">
    <location>
        <begin position="76"/>
        <end position="352"/>
    </location>
</feature>
<protein>
    <recommendedName>
        <fullName evidence="2">GP-PDE domain-containing protein</fullName>
    </recommendedName>
</protein>
<sequence>MARHLPELFAVETRQPTHRRRVLKSTVGITTAGALGAVYTDGGVEPEGTNETSDATATQRRDSGAGPADATPPGELTLIAHRGFAGENPENTVTAAQAAASESRSTDDEGTTTRQADVIEIDVVPTADDDVVVFHDNNLAGRNGGERGLTDETGVVWETETMTVTGAEVLRSGDTVPRLSTLLEAVPPEVGVNVELKNPGRYDLRFDEKLSPDALADRRVAWQPFVDRVVDILDAHDNEFLCSSFCEGALAATRDTSSYPVAPIVYESVGDGLAIARAHDAAAVHAPMKVIFGTPFHDPAVTAGVDLVAEAHADGREVNVWTVDTWYQASRLAAAGVDGIAADYSGLLPASGETSAGDTQS</sequence>
<dbReference type="CDD" id="cd08556">
    <property type="entry name" value="GDPD"/>
    <property type="match status" value="1"/>
</dbReference>
<feature type="region of interest" description="Disordered" evidence="1">
    <location>
        <begin position="39"/>
        <end position="74"/>
    </location>
</feature>
<dbReference type="Gene3D" id="3.20.20.190">
    <property type="entry name" value="Phosphatidylinositol (PI) phosphodiesterase"/>
    <property type="match status" value="1"/>
</dbReference>
<proteinExistence type="predicted"/>
<accession>A0A1X4G6I2</accession>
<dbReference type="GO" id="GO:0006629">
    <property type="term" value="P:lipid metabolic process"/>
    <property type="evidence" value="ECO:0007669"/>
    <property type="project" value="InterPro"/>
</dbReference>
<evidence type="ECO:0000313" key="3">
    <source>
        <dbReference type="EMBL" id="OSO90619.1"/>
    </source>
</evidence>
<comment type="caution">
    <text evidence="3">The sequence shown here is derived from an EMBL/GenBank/DDBJ whole genome shotgun (WGS) entry which is preliminary data.</text>
</comment>
<dbReference type="InterPro" id="IPR017946">
    <property type="entry name" value="PLC-like_Pdiesterase_TIM-brl"/>
</dbReference>
<organism evidence="3 4">
    <name type="scientific">Halorubrum ezzemoulense DSM 17463</name>
    <dbReference type="NCBI Taxonomy" id="1121945"/>
    <lineage>
        <taxon>Archaea</taxon>
        <taxon>Methanobacteriati</taxon>
        <taxon>Methanobacteriota</taxon>
        <taxon>Stenosarchaea group</taxon>
        <taxon>Halobacteria</taxon>
        <taxon>Halobacteriales</taxon>
        <taxon>Haloferacaceae</taxon>
        <taxon>Halorubrum</taxon>
    </lineage>
</organism>
<evidence type="ECO:0000256" key="1">
    <source>
        <dbReference type="SAM" id="MobiDB-lite"/>
    </source>
</evidence>
<dbReference type="AlphaFoldDB" id="A0A1X4G6I2"/>
<gene>
    <name evidence="3" type="ORF">B9H04_16825</name>
</gene>
<dbReference type="GO" id="GO:0008081">
    <property type="term" value="F:phosphoric diester hydrolase activity"/>
    <property type="evidence" value="ECO:0007669"/>
    <property type="project" value="InterPro"/>
</dbReference>
<dbReference type="PROSITE" id="PS51704">
    <property type="entry name" value="GP_PDE"/>
    <property type="match status" value="1"/>
</dbReference>
<dbReference type="STRING" id="1121945.GCA_000421805_03117"/>
<name>A0A1X4G6I2_HALEZ</name>
<evidence type="ECO:0000259" key="2">
    <source>
        <dbReference type="PROSITE" id="PS51704"/>
    </source>
</evidence>
<evidence type="ECO:0000313" key="4">
    <source>
        <dbReference type="Proteomes" id="UP000193587"/>
    </source>
</evidence>
<dbReference type="RefSeq" id="WP_080508673.1">
    <property type="nucleotide sequence ID" value="NZ_NEDJ01000104.1"/>
</dbReference>
<dbReference type="SUPFAM" id="SSF51695">
    <property type="entry name" value="PLC-like phosphodiesterases"/>
    <property type="match status" value="1"/>
</dbReference>
<dbReference type="EMBL" id="NEDJ01000104">
    <property type="protein sequence ID" value="OSO90619.1"/>
    <property type="molecule type" value="Genomic_DNA"/>
</dbReference>
<reference evidence="3 4" key="1">
    <citation type="submission" date="2017-04" db="EMBL/GenBank/DDBJ databases">
        <title>MLSA of the genus Halorubrum.</title>
        <authorList>
            <person name="De La Haba R."/>
            <person name="Sanchez-Porro C."/>
            <person name="Infante-Dominguez C."/>
            <person name="Ventosa A."/>
        </authorList>
    </citation>
    <scope>NUCLEOTIDE SEQUENCE [LARGE SCALE GENOMIC DNA]</scope>
    <source>
        <strain evidence="3 4">DSM 17463</strain>
    </source>
</reference>
<feature type="compositionally biased region" description="Polar residues" evidence="1">
    <location>
        <begin position="49"/>
        <end position="58"/>
    </location>
</feature>
<dbReference type="Pfam" id="PF03009">
    <property type="entry name" value="GDPD"/>
    <property type="match status" value="1"/>
</dbReference>
<dbReference type="InterPro" id="IPR030395">
    <property type="entry name" value="GP_PDE_dom"/>
</dbReference>
<feature type="compositionally biased region" description="Polar residues" evidence="1">
    <location>
        <begin position="92"/>
        <end position="103"/>
    </location>
</feature>
<dbReference type="Proteomes" id="UP000193587">
    <property type="component" value="Unassembled WGS sequence"/>
</dbReference>
<feature type="region of interest" description="Disordered" evidence="1">
    <location>
        <begin position="92"/>
        <end position="117"/>
    </location>
</feature>
<dbReference type="PANTHER" id="PTHR46211:SF14">
    <property type="entry name" value="GLYCEROPHOSPHODIESTER PHOSPHODIESTERASE"/>
    <property type="match status" value="1"/>
</dbReference>
<dbReference type="PANTHER" id="PTHR46211">
    <property type="entry name" value="GLYCEROPHOSPHORYL DIESTER PHOSPHODIESTERASE"/>
    <property type="match status" value="1"/>
</dbReference>
<dbReference type="eggNOG" id="arCOG00701">
    <property type="taxonomic scope" value="Archaea"/>
</dbReference>